<dbReference type="Proteomes" id="UP001344906">
    <property type="component" value="Unassembled WGS sequence"/>
</dbReference>
<comment type="subunit">
    <text evidence="5 7">Monomer.</text>
</comment>
<comment type="similarity">
    <text evidence="5 6">Belongs to the adenylate kinase family.</text>
</comment>
<comment type="subcellular location">
    <subcellularLocation>
        <location evidence="5 7">Cytoplasm</location>
    </subcellularLocation>
</comment>
<feature type="binding site" evidence="5">
    <location>
        <position position="93"/>
    </location>
    <ligand>
        <name>AMP</name>
        <dbReference type="ChEBI" id="CHEBI:456215"/>
    </ligand>
</feature>
<feature type="region of interest" description="LID" evidence="5">
    <location>
        <begin position="127"/>
        <end position="164"/>
    </location>
</feature>
<keyword evidence="2 5" id="KW-0545">Nucleotide biosynthesis</keyword>
<evidence type="ECO:0000256" key="4">
    <source>
        <dbReference type="ARBA" id="ARBA00022777"/>
    </source>
</evidence>
<dbReference type="HAMAP" id="MF_00235">
    <property type="entry name" value="Adenylate_kinase_Adk"/>
    <property type="match status" value="1"/>
</dbReference>
<evidence type="ECO:0000256" key="3">
    <source>
        <dbReference type="ARBA" id="ARBA00022741"/>
    </source>
</evidence>
<name>A0ABQ6FZL3_9CHLR</name>
<evidence type="ECO:0000313" key="10">
    <source>
        <dbReference type="Proteomes" id="UP001344906"/>
    </source>
</evidence>
<evidence type="ECO:0000256" key="2">
    <source>
        <dbReference type="ARBA" id="ARBA00022727"/>
    </source>
</evidence>
<dbReference type="InterPro" id="IPR033690">
    <property type="entry name" value="Adenylat_kinase_CS"/>
</dbReference>
<feature type="binding site" evidence="5">
    <location>
        <begin position="137"/>
        <end position="138"/>
    </location>
    <ligand>
        <name>ATP</name>
        <dbReference type="ChEBI" id="CHEBI:30616"/>
    </ligand>
</feature>
<feature type="binding site" evidence="5">
    <location>
        <begin position="57"/>
        <end position="59"/>
    </location>
    <ligand>
        <name>AMP</name>
        <dbReference type="ChEBI" id="CHEBI:456215"/>
    </ligand>
</feature>
<feature type="binding site" evidence="5">
    <location>
        <position position="128"/>
    </location>
    <ligand>
        <name>ATP</name>
        <dbReference type="ChEBI" id="CHEBI:30616"/>
    </ligand>
</feature>
<dbReference type="SUPFAM" id="SSF52540">
    <property type="entry name" value="P-loop containing nucleoside triphosphate hydrolases"/>
    <property type="match status" value="1"/>
</dbReference>
<evidence type="ECO:0000256" key="7">
    <source>
        <dbReference type="RuleBase" id="RU003331"/>
    </source>
</evidence>
<keyword evidence="10" id="KW-1185">Reference proteome</keyword>
<evidence type="ECO:0000259" key="8">
    <source>
        <dbReference type="Pfam" id="PF05191"/>
    </source>
</evidence>
<evidence type="ECO:0000256" key="1">
    <source>
        <dbReference type="ARBA" id="ARBA00022679"/>
    </source>
</evidence>
<comment type="caution">
    <text evidence="5">Lacks conserved residue(s) required for the propagation of feature annotation.</text>
</comment>
<keyword evidence="5" id="KW-0963">Cytoplasm</keyword>
<dbReference type="PROSITE" id="PS00113">
    <property type="entry name" value="ADENYLATE_KINASE"/>
    <property type="match status" value="1"/>
</dbReference>
<feature type="binding site" evidence="5">
    <location>
        <position position="31"/>
    </location>
    <ligand>
        <name>AMP</name>
        <dbReference type="ChEBI" id="CHEBI:456215"/>
    </ligand>
</feature>
<feature type="binding site" evidence="5">
    <location>
        <begin position="10"/>
        <end position="15"/>
    </location>
    <ligand>
        <name>ATP</name>
        <dbReference type="ChEBI" id="CHEBI:30616"/>
    </ligand>
</feature>
<comment type="pathway">
    <text evidence="5">Purine metabolism; AMP biosynthesis via salvage pathway; AMP from ADP: step 1/1.</text>
</comment>
<dbReference type="PRINTS" id="PR00094">
    <property type="entry name" value="ADENYLTKNASE"/>
</dbReference>
<keyword evidence="3 5" id="KW-0547">Nucleotide-binding</keyword>
<dbReference type="RefSeq" id="WP_338253873.1">
    <property type="nucleotide sequence ID" value="NZ_BSRI01000002.1"/>
</dbReference>
<evidence type="ECO:0000256" key="5">
    <source>
        <dbReference type="HAMAP-Rule" id="MF_00235"/>
    </source>
</evidence>
<dbReference type="InterPro" id="IPR000850">
    <property type="entry name" value="Adenylat/UMP-CMP_kin"/>
</dbReference>
<reference evidence="9 10" key="1">
    <citation type="submission" date="2023-02" db="EMBL/GenBank/DDBJ databases">
        <title>Dictyobacter halimunensis sp. nov., a new member of the class Ktedonobacteria from forest soil in a geothermal area.</title>
        <authorList>
            <person name="Rachmania M.K."/>
            <person name="Ningsih F."/>
            <person name="Sakai Y."/>
            <person name="Yabe S."/>
            <person name="Yokota A."/>
            <person name="Sjamsuridzal W."/>
        </authorList>
    </citation>
    <scope>NUCLEOTIDE SEQUENCE [LARGE SCALE GENOMIC DNA]</scope>
    <source>
        <strain evidence="9 10">S3.2.2.5</strain>
    </source>
</reference>
<feature type="region of interest" description="NMP" evidence="5">
    <location>
        <begin position="30"/>
        <end position="59"/>
    </location>
</feature>
<evidence type="ECO:0000256" key="6">
    <source>
        <dbReference type="RuleBase" id="RU003330"/>
    </source>
</evidence>
<sequence>MNIILIGAQGSGKGTQAERLAHSLGMHHVSSGDLFRKESEAGTEFGKQAQAYFDRGELVPDDLTVAMVLKHISAEKYARDGVLLDGFPRTIAQAKALDQGLSPVGRSIDCSLYLEVPREELLHRLSGRYICRAHQHVYNIETNPPKNPGVCDLDGSELYQRADDKGEAIQKRLDTFFNETIRLLDYYKQQHKLQTVNGNQSIEQVSQSLIDAVQGCHK</sequence>
<dbReference type="NCBIfam" id="NF001381">
    <property type="entry name" value="PRK00279.1-3"/>
    <property type="match status" value="1"/>
</dbReference>
<keyword evidence="4 5" id="KW-0418">Kinase</keyword>
<dbReference type="Gene3D" id="3.40.50.300">
    <property type="entry name" value="P-loop containing nucleotide triphosphate hydrolases"/>
    <property type="match status" value="1"/>
</dbReference>
<feature type="domain" description="Adenylate kinase active site lid" evidence="8">
    <location>
        <begin position="128"/>
        <end position="163"/>
    </location>
</feature>
<dbReference type="GO" id="GO:0016301">
    <property type="term" value="F:kinase activity"/>
    <property type="evidence" value="ECO:0007669"/>
    <property type="project" value="UniProtKB-KW"/>
</dbReference>
<feature type="binding site" evidence="5">
    <location>
        <position position="172"/>
    </location>
    <ligand>
        <name>AMP</name>
        <dbReference type="ChEBI" id="CHEBI:456215"/>
    </ligand>
</feature>
<feature type="binding site" evidence="5">
    <location>
        <position position="200"/>
    </location>
    <ligand>
        <name>ATP</name>
        <dbReference type="ChEBI" id="CHEBI:30616"/>
    </ligand>
</feature>
<organism evidence="9 10">
    <name type="scientific">Dictyobacter halimunensis</name>
    <dbReference type="NCBI Taxonomy" id="3026934"/>
    <lineage>
        <taxon>Bacteria</taxon>
        <taxon>Bacillati</taxon>
        <taxon>Chloroflexota</taxon>
        <taxon>Ktedonobacteria</taxon>
        <taxon>Ktedonobacterales</taxon>
        <taxon>Dictyobacteraceae</taxon>
        <taxon>Dictyobacter</taxon>
    </lineage>
</organism>
<dbReference type="InterPro" id="IPR027417">
    <property type="entry name" value="P-loop_NTPase"/>
</dbReference>
<dbReference type="Pfam" id="PF05191">
    <property type="entry name" value="ADK_lid"/>
    <property type="match status" value="1"/>
</dbReference>
<gene>
    <name evidence="5 9" type="primary">adk</name>
    <name evidence="9" type="ORF">KDH_46610</name>
</gene>
<comment type="caution">
    <text evidence="9">The sequence shown here is derived from an EMBL/GenBank/DDBJ whole genome shotgun (WGS) entry which is preliminary data.</text>
</comment>
<dbReference type="PANTHER" id="PTHR23359">
    <property type="entry name" value="NUCLEOTIDE KINASE"/>
    <property type="match status" value="1"/>
</dbReference>
<comment type="function">
    <text evidence="5">Catalyzes the reversible transfer of the terminal phosphate group between ATP and AMP. Plays an important role in cellular energy homeostasis and in adenine nucleotide metabolism.</text>
</comment>
<dbReference type="InterPro" id="IPR006259">
    <property type="entry name" value="Adenyl_kin_sub"/>
</dbReference>
<dbReference type="CDD" id="cd01428">
    <property type="entry name" value="ADK"/>
    <property type="match status" value="1"/>
</dbReference>
<dbReference type="Pfam" id="PF00406">
    <property type="entry name" value="ADK"/>
    <property type="match status" value="1"/>
</dbReference>
<dbReference type="InterPro" id="IPR036193">
    <property type="entry name" value="ADK_active_lid_dom_sf"/>
</dbReference>
<dbReference type="SUPFAM" id="SSF57774">
    <property type="entry name" value="Microbial and mitochondrial ADK, insert 'zinc finger' domain"/>
    <property type="match status" value="1"/>
</dbReference>
<dbReference type="InterPro" id="IPR007862">
    <property type="entry name" value="Adenylate_kinase_lid-dom"/>
</dbReference>
<dbReference type="EMBL" id="BSRI01000002">
    <property type="protein sequence ID" value="GLV57826.1"/>
    <property type="molecule type" value="Genomic_DNA"/>
</dbReference>
<keyword evidence="5 7" id="KW-0067">ATP-binding</keyword>
<evidence type="ECO:0000313" key="9">
    <source>
        <dbReference type="EMBL" id="GLV57826.1"/>
    </source>
</evidence>
<proteinExistence type="inferred from homology"/>
<feature type="binding site" evidence="5">
    <location>
        <position position="36"/>
    </location>
    <ligand>
        <name>AMP</name>
        <dbReference type="ChEBI" id="CHEBI:456215"/>
    </ligand>
</feature>
<dbReference type="EC" id="2.7.4.3" evidence="5 7"/>
<accession>A0ABQ6FZL3</accession>
<dbReference type="NCBIfam" id="TIGR01351">
    <property type="entry name" value="adk"/>
    <property type="match status" value="1"/>
</dbReference>
<feature type="binding site" evidence="5">
    <location>
        <position position="161"/>
    </location>
    <ligand>
        <name>AMP</name>
        <dbReference type="ChEBI" id="CHEBI:456215"/>
    </ligand>
</feature>
<protein>
    <recommendedName>
        <fullName evidence="5 7">Adenylate kinase</fullName>
        <shortName evidence="5">AK</shortName>
        <ecNumber evidence="5 7">2.7.4.3</ecNumber>
    </recommendedName>
    <alternativeName>
        <fullName evidence="5">ATP-AMP transphosphorylase</fullName>
    </alternativeName>
    <alternativeName>
        <fullName evidence="5">ATP:AMP phosphotransferase</fullName>
    </alternativeName>
    <alternativeName>
        <fullName evidence="5">Adenylate monophosphate kinase</fullName>
    </alternativeName>
</protein>
<feature type="binding site" evidence="5">
    <location>
        <begin position="86"/>
        <end position="89"/>
    </location>
    <ligand>
        <name>AMP</name>
        <dbReference type="ChEBI" id="CHEBI:456215"/>
    </ligand>
</feature>
<comment type="catalytic activity">
    <reaction evidence="5 7">
        <text>AMP + ATP = 2 ADP</text>
        <dbReference type="Rhea" id="RHEA:12973"/>
        <dbReference type="ChEBI" id="CHEBI:30616"/>
        <dbReference type="ChEBI" id="CHEBI:456215"/>
        <dbReference type="ChEBI" id="CHEBI:456216"/>
        <dbReference type="EC" id="2.7.4.3"/>
    </reaction>
</comment>
<keyword evidence="1 5" id="KW-0808">Transferase</keyword>
<comment type="domain">
    <text evidence="5">Consists of three domains, a large central CORE domain and two small peripheral domains, NMPbind and LID, which undergo movements during catalysis. The LID domain closes over the site of phosphoryl transfer upon ATP binding. Assembling and dissambling the active center during each catalytic cycle provides an effective means to prevent ATP hydrolysis.</text>
</comment>